<evidence type="ECO:0000256" key="3">
    <source>
        <dbReference type="ARBA" id="ARBA00022989"/>
    </source>
</evidence>
<keyword evidence="2 6" id="KW-0812">Transmembrane</keyword>
<feature type="domain" description="DUF3955" evidence="7">
    <location>
        <begin position="66"/>
        <end position="119"/>
    </location>
</feature>
<comment type="caution">
    <text evidence="8">The sequence shown here is derived from an EMBL/GenBank/DDBJ whole genome shotgun (WGS) entry which is preliminary data.</text>
</comment>
<organism evidence="8 9">
    <name type="scientific">Ophiocordyceps australis</name>
    <dbReference type="NCBI Taxonomy" id="1399860"/>
    <lineage>
        <taxon>Eukaryota</taxon>
        <taxon>Fungi</taxon>
        <taxon>Dikarya</taxon>
        <taxon>Ascomycota</taxon>
        <taxon>Pezizomycotina</taxon>
        <taxon>Sordariomycetes</taxon>
        <taxon>Hypocreomycetidae</taxon>
        <taxon>Hypocreales</taxon>
        <taxon>Ophiocordycipitaceae</taxon>
        <taxon>Ophiocordyceps</taxon>
    </lineage>
</organism>
<feature type="region of interest" description="Disordered" evidence="5">
    <location>
        <begin position="1"/>
        <end position="46"/>
    </location>
</feature>
<protein>
    <recommendedName>
        <fullName evidence="7">DUF3955 domain-containing protein</fullName>
    </recommendedName>
</protein>
<feature type="transmembrane region" description="Helical" evidence="6">
    <location>
        <begin position="101"/>
        <end position="121"/>
    </location>
</feature>
<reference evidence="8 9" key="1">
    <citation type="submission" date="2017-06" db="EMBL/GenBank/DDBJ databases">
        <title>Ant-infecting Ophiocordyceps genomes reveal a high diversity of potential behavioral manipulation genes and a possible major role for enterotoxins.</title>
        <authorList>
            <person name="De Bekker C."/>
            <person name="Evans H.C."/>
            <person name="Brachmann A."/>
            <person name="Hughes D.P."/>
        </authorList>
    </citation>
    <scope>NUCLEOTIDE SEQUENCE [LARGE SCALE GENOMIC DNA]</scope>
    <source>
        <strain evidence="8 9">Map64</strain>
    </source>
</reference>
<name>A0A2C5Y3V5_9HYPO</name>
<sequence length="463" mass="51077">MKSPESQRSSDAADPRQRSAPAMHLDAASQSAMSLPSMPSSCSASSPGPFDKGNLAARLGLTRRALGICLLLVTVCLWTVSNFLASFIFSDHTYNKPFFLVYINTSVFAFSLLPLFVKYLLNNGLRGLRSDVVHLWRDYKYNPSHMRLPASQSIQHVGPVDDDDDAMAPPSERLMVDDADSVACVLPEPRLGLAETAVLSLEFSMLWFLANYFASACLEHTSVASVTILTSTSSVWTLVFCSLFRVESFSLRKFLGVLASLAGVVFISTVDLTGESDENRGSFPHKTSGQIALGDSMALFSAVIYGLYVTVMKRRVGNEDKVDMRLFFGLVGVFNLALLWPLFFILHWTGIEPFEMPPTGKIWTIIIVNSLSSFMSDMSWAFSMLLTTPLVVTVGLSLSIPLSLVGEMIQYGQYSSFMYWIGATIVFVSFLFVNNESHDECHEHRPARDEGPERIQTSAAAIV</sequence>
<dbReference type="SUPFAM" id="SSF103481">
    <property type="entry name" value="Multidrug resistance efflux transporter EmrE"/>
    <property type="match status" value="1"/>
</dbReference>
<dbReference type="InterPro" id="IPR025016">
    <property type="entry name" value="DUF3955"/>
</dbReference>
<evidence type="ECO:0000256" key="5">
    <source>
        <dbReference type="SAM" id="MobiDB-lite"/>
    </source>
</evidence>
<feature type="transmembrane region" description="Helical" evidence="6">
    <location>
        <begin position="324"/>
        <end position="348"/>
    </location>
</feature>
<dbReference type="PANTHER" id="PTHR23051:SF0">
    <property type="entry name" value="SOLUTE CARRIER FAMILY 35 MEMBER F5"/>
    <property type="match status" value="1"/>
</dbReference>
<feature type="compositionally biased region" description="Polar residues" evidence="5">
    <location>
        <begin position="1"/>
        <end position="10"/>
    </location>
</feature>
<dbReference type="AlphaFoldDB" id="A0A2C5Y3V5"/>
<feature type="transmembrane region" description="Helical" evidence="6">
    <location>
        <begin position="251"/>
        <end position="270"/>
    </location>
</feature>
<dbReference type="STRING" id="1399860.A0A2C5Y3V5"/>
<dbReference type="PANTHER" id="PTHR23051">
    <property type="entry name" value="SOLUTE CARRIER FAMILY 35, MEMBER F5"/>
    <property type="match status" value="1"/>
</dbReference>
<evidence type="ECO:0000313" key="9">
    <source>
        <dbReference type="Proteomes" id="UP000226192"/>
    </source>
</evidence>
<evidence type="ECO:0000256" key="2">
    <source>
        <dbReference type="ARBA" id="ARBA00022692"/>
    </source>
</evidence>
<keyword evidence="3 6" id="KW-1133">Transmembrane helix</keyword>
<feature type="compositionally biased region" description="Low complexity" evidence="5">
    <location>
        <begin position="27"/>
        <end position="46"/>
    </location>
</feature>
<dbReference type="Pfam" id="PF13127">
    <property type="entry name" value="DUF3955"/>
    <property type="match status" value="1"/>
</dbReference>
<feature type="transmembrane region" description="Helical" evidence="6">
    <location>
        <begin position="290"/>
        <end position="312"/>
    </location>
</feature>
<comment type="subcellular location">
    <subcellularLocation>
        <location evidence="1">Membrane</location>
        <topology evidence="1">Multi-pass membrane protein</topology>
    </subcellularLocation>
</comment>
<keyword evidence="9" id="KW-1185">Reference proteome</keyword>
<proteinExistence type="predicted"/>
<feature type="transmembrane region" description="Helical" evidence="6">
    <location>
        <begin position="65"/>
        <end position="89"/>
    </location>
</feature>
<feature type="transmembrane region" description="Helical" evidence="6">
    <location>
        <begin position="417"/>
        <end position="433"/>
    </location>
</feature>
<gene>
    <name evidence="8" type="ORF">CDD81_5988</name>
</gene>
<accession>A0A2C5Y3V5</accession>
<dbReference type="InterPro" id="IPR037185">
    <property type="entry name" value="EmrE-like"/>
</dbReference>
<keyword evidence="4 6" id="KW-0472">Membrane</keyword>
<evidence type="ECO:0000256" key="4">
    <source>
        <dbReference type="ARBA" id="ARBA00023136"/>
    </source>
</evidence>
<evidence type="ECO:0000256" key="1">
    <source>
        <dbReference type="ARBA" id="ARBA00004141"/>
    </source>
</evidence>
<dbReference type="GO" id="GO:0000329">
    <property type="term" value="C:fungal-type vacuole membrane"/>
    <property type="evidence" value="ECO:0007669"/>
    <property type="project" value="TreeGrafter"/>
</dbReference>
<dbReference type="EMBL" id="NJET01000050">
    <property type="protein sequence ID" value="PHH63387.1"/>
    <property type="molecule type" value="Genomic_DNA"/>
</dbReference>
<evidence type="ECO:0000259" key="7">
    <source>
        <dbReference type="Pfam" id="PF13127"/>
    </source>
</evidence>
<evidence type="ECO:0000313" key="8">
    <source>
        <dbReference type="EMBL" id="PHH63387.1"/>
    </source>
</evidence>
<dbReference type="OrthoDB" id="1436450at2759"/>
<dbReference type="Proteomes" id="UP000226192">
    <property type="component" value="Unassembled WGS sequence"/>
</dbReference>
<feature type="transmembrane region" description="Helical" evidence="6">
    <location>
        <begin position="380"/>
        <end position="405"/>
    </location>
</feature>
<evidence type="ECO:0000256" key="6">
    <source>
        <dbReference type="SAM" id="Phobius"/>
    </source>
</evidence>